<feature type="transmembrane region" description="Helical" evidence="1">
    <location>
        <begin position="76"/>
        <end position="94"/>
    </location>
</feature>
<sequence>MRWLTLYARSRQVPACVAAVLVGTTVAWSLIADDQPGLRTASIVLATAVAATAAGLSGQDLALDRTAAIRWLPRRAAHVLLIGAFAAATLLVLQRIGADLAPTAVVIRDAAGLTGLAALAATAFGAQYAWTLPVAWPTIAFFIPMSDDLPFRITTWMLRPPDTTAATWTAITLAVLGTTAYAVAGPRR</sequence>
<feature type="transmembrane region" description="Helical" evidence="1">
    <location>
        <begin position="12"/>
        <end position="31"/>
    </location>
</feature>
<dbReference type="RefSeq" id="WP_106190797.1">
    <property type="nucleotide sequence ID" value="NZ_PVTF01000009.1"/>
</dbReference>
<feature type="transmembrane region" description="Helical" evidence="1">
    <location>
        <begin position="100"/>
        <end position="121"/>
    </location>
</feature>
<evidence type="ECO:0000313" key="2">
    <source>
        <dbReference type="EMBL" id="PRY37866.1"/>
    </source>
</evidence>
<evidence type="ECO:0000313" key="3">
    <source>
        <dbReference type="Proteomes" id="UP000239494"/>
    </source>
</evidence>
<proteinExistence type="predicted"/>
<feature type="transmembrane region" description="Helical" evidence="1">
    <location>
        <begin position="165"/>
        <end position="184"/>
    </location>
</feature>
<keyword evidence="1" id="KW-1133">Transmembrane helix</keyword>
<dbReference type="AlphaFoldDB" id="A0A2T0SWR5"/>
<comment type="caution">
    <text evidence="2">The sequence shown here is derived from an EMBL/GenBank/DDBJ whole genome shotgun (WGS) entry which is preliminary data.</text>
</comment>
<reference evidence="2 3" key="1">
    <citation type="submission" date="2018-03" db="EMBL/GenBank/DDBJ databases">
        <title>Genomic Encyclopedia of Archaeal and Bacterial Type Strains, Phase II (KMG-II): from individual species to whole genera.</title>
        <authorList>
            <person name="Goeker M."/>
        </authorList>
    </citation>
    <scope>NUCLEOTIDE SEQUENCE [LARGE SCALE GENOMIC DNA]</scope>
    <source>
        <strain evidence="2 3">DSM 44720</strain>
    </source>
</reference>
<feature type="transmembrane region" description="Helical" evidence="1">
    <location>
        <begin position="128"/>
        <end position="145"/>
    </location>
</feature>
<keyword evidence="3" id="KW-1185">Reference proteome</keyword>
<evidence type="ECO:0000256" key="1">
    <source>
        <dbReference type="SAM" id="Phobius"/>
    </source>
</evidence>
<feature type="transmembrane region" description="Helical" evidence="1">
    <location>
        <begin position="37"/>
        <end position="56"/>
    </location>
</feature>
<keyword evidence="1" id="KW-0812">Transmembrane</keyword>
<organism evidence="2 3">
    <name type="scientific">Umezawaea tangerina</name>
    <dbReference type="NCBI Taxonomy" id="84725"/>
    <lineage>
        <taxon>Bacteria</taxon>
        <taxon>Bacillati</taxon>
        <taxon>Actinomycetota</taxon>
        <taxon>Actinomycetes</taxon>
        <taxon>Pseudonocardiales</taxon>
        <taxon>Pseudonocardiaceae</taxon>
        <taxon>Umezawaea</taxon>
    </lineage>
</organism>
<name>A0A2T0SWR5_9PSEU</name>
<dbReference type="OrthoDB" id="3428801at2"/>
<accession>A0A2T0SWR5</accession>
<dbReference type="Proteomes" id="UP000239494">
    <property type="component" value="Unassembled WGS sequence"/>
</dbReference>
<protein>
    <submittedName>
        <fullName evidence="2">Uncharacterized protein</fullName>
    </submittedName>
</protein>
<gene>
    <name evidence="2" type="ORF">CLV43_10986</name>
</gene>
<keyword evidence="1" id="KW-0472">Membrane</keyword>
<dbReference type="EMBL" id="PVTF01000009">
    <property type="protein sequence ID" value="PRY37866.1"/>
    <property type="molecule type" value="Genomic_DNA"/>
</dbReference>